<organism evidence="1 2">
    <name type="scientific">Fusarium decemcellulare</name>
    <dbReference type="NCBI Taxonomy" id="57161"/>
    <lineage>
        <taxon>Eukaryota</taxon>
        <taxon>Fungi</taxon>
        <taxon>Dikarya</taxon>
        <taxon>Ascomycota</taxon>
        <taxon>Pezizomycotina</taxon>
        <taxon>Sordariomycetes</taxon>
        <taxon>Hypocreomycetidae</taxon>
        <taxon>Hypocreales</taxon>
        <taxon>Nectriaceae</taxon>
        <taxon>Fusarium</taxon>
        <taxon>Fusarium decemcellulare species complex</taxon>
    </lineage>
</organism>
<proteinExistence type="predicted"/>
<comment type="caution">
    <text evidence="1">The sequence shown here is derived from an EMBL/GenBank/DDBJ whole genome shotgun (WGS) entry which is preliminary data.</text>
</comment>
<accession>A0ACC1SYN7</accession>
<dbReference type="EMBL" id="JANRMS010000033">
    <property type="protein sequence ID" value="KAJ3549020.1"/>
    <property type="molecule type" value="Genomic_DNA"/>
</dbReference>
<sequence length="1156" mass="130667">MPQQLESGPQTAQGKDEVSQVASEQDKQPQPTGAPTLATDNTGTIPSNNNGDDASDDGSSTTLYDLLLNAKDDEHALHQLTSNWDQVKGTVNTHYPSAENKTSLHLAAENDFKNVVEKLLAEKADVFATDEDGWTPLHFACSAGHKEMAEMLLSSGATPEATDDYGMNALHIATMSGKGAVIEILLIKCPSLLDQRSTTLGWTPLMTAAKFRNEDMMDILIKHIRLLPELDQPPCLNNCDDEQNTPLMVACESRLENGVKALCKAGASGDIQDYVGRTALHYAVESRELGIAETLIEYMNHEALLMTDNYGLSAFDDFEFNLPSSPADGEQGPTDAFASILRPLVRRLIDGNMQKGALVWAAQNTKRHRIFRLLVESLLSKDVFYDASAENLNVFQWAVDSRLPWVLGLLIDNFPAGEDLEPIKKAEKLAKTMRESKSRKKESKKLTPNDRGVESDKSKSNYENQILDDMRSDLNDLIRAETYKRTLFKPVKPRDGLNDVLPKFFVTITQFFARRTEKQQGRTKWIKHSRSVQEVIYDKGPTRIAREAMKLWFGRPQPELKRPIVQQEGKEIETQLKWVHLPVTNIVWMEDLMKKILKEEKCSPEEIQSFTSFLRSSWVQVPDGTSASRCMRPLYAAKRADETAPGLNSDSKEVTDSRDKTKEKLGGVKSRALSVSAVYMPYLAFSKYFPTNSNEPSQREDSYNQLLKVYKGGALHQSPTLDEAYYHFASDGVSKKEQDVRNRSQVVTKYLKEEKDLRGGWTLIRVKQLWIWTILDEWVITATPHPIDENQEDDLPKDLLYHPATQEQIREAMPQSTFAAHIATLIANYCVDAYERKRSSRQEKTTKNNNNPSFDSQSVKEERSIRSIRQIFSDSVNRIARKEKQLFEEFHKSCGRNGSKRTKTTRTGKAGRSRKDTIDLTADKEKSPTIHVDGDLVKVLTTASNLACDVKDIRDELNILRSIVNFQQTVQKDMADNPESTSGITAHYFWEDIEELENVAKRVQESVNTTLNLVETEIANEQSRQAARQGRIILVFTVVTILFLPLSFLSSLFALDVTSFQQAPDWALIVICMFLVLASFAFFVPVASIAFPDRVADKWHKFWKSIQKVWKGLNEFLKRRESEEEHPEQAPELAIIDGNSETTSTELLEEVFKKGD</sequence>
<gene>
    <name evidence="1" type="ORF">NM208_g720</name>
</gene>
<dbReference type="Proteomes" id="UP001148629">
    <property type="component" value="Unassembled WGS sequence"/>
</dbReference>
<name>A0ACC1SYN7_9HYPO</name>
<evidence type="ECO:0000313" key="2">
    <source>
        <dbReference type="Proteomes" id="UP001148629"/>
    </source>
</evidence>
<reference evidence="1" key="1">
    <citation type="submission" date="2022-08" db="EMBL/GenBank/DDBJ databases">
        <title>Genome Sequence of Fusarium decemcellulare.</title>
        <authorList>
            <person name="Buettner E."/>
        </authorList>
    </citation>
    <scope>NUCLEOTIDE SEQUENCE</scope>
    <source>
        <strain evidence="1">Babe19</strain>
    </source>
</reference>
<evidence type="ECO:0000313" key="1">
    <source>
        <dbReference type="EMBL" id="KAJ3549020.1"/>
    </source>
</evidence>
<protein>
    <submittedName>
        <fullName evidence="1">Uncharacterized protein</fullName>
    </submittedName>
</protein>
<keyword evidence="2" id="KW-1185">Reference proteome</keyword>